<reference evidence="1 2" key="1">
    <citation type="journal article" date="2015" name="Genome Announc.">
        <title>Expanding the biotechnology potential of lactobacilli through comparative genomics of 213 strains and associated genera.</title>
        <authorList>
            <person name="Sun Z."/>
            <person name="Harris H.M."/>
            <person name="McCann A."/>
            <person name="Guo C."/>
            <person name="Argimon S."/>
            <person name="Zhang W."/>
            <person name="Yang X."/>
            <person name="Jeffery I.B."/>
            <person name="Cooney J.C."/>
            <person name="Kagawa T.F."/>
            <person name="Liu W."/>
            <person name="Song Y."/>
            <person name="Salvetti E."/>
            <person name="Wrobel A."/>
            <person name="Rasinkangas P."/>
            <person name="Parkhill J."/>
            <person name="Rea M.C."/>
            <person name="O'Sullivan O."/>
            <person name="Ritari J."/>
            <person name="Douillard F.P."/>
            <person name="Paul Ross R."/>
            <person name="Yang R."/>
            <person name="Briner A.E."/>
            <person name="Felis G.E."/>
            <person name="de Vos W.M."/>
            <person name="Barrangou R."/>
            <person name="Klaenhammer T.R."/>
            <person name="Caufield P.W."/>
            <person name="Cui Y."/>
            <person name="Zhang H."/>
            <person name="O'Toole P.W."/>
        </authorList>
    </citation>
    <scope>NUCLEOTIDE SEQUENCE [LARGE SCALE GENOMIC DNA]</scope>
    <source>
        <strain evidence="1 2">DSM 20593</strain>
    </source>
</reference>
<proteinExistence type="predicted"/>
<keyword evidence="2" id="KW-1185">Reference proteome</keyword>
<evidence type="ECO:0000313" key="2">
    <source>
        <dbReference type="Proteomes" id="UP000051655"/>
    </source>
</evidence>
<evidence type="ECO:0000313" key="1">
    <source>
        <dbReference type="EMBL" id="KRN74796.1"/>
    </source>
</evidence>
<organism evidence="1 2">
    <name type="scientific">Weissella kandleri</name>
    <dbReference type="NCBI Taxonomy" id="1616"/>
    <lineage>
        <taxon>Bacteria</taxon>
        <taxon>Bacillati</taxon>
        <taxon>Bacillota</taxon>
        <taxon>Bacilli</taxon>
        <taxon>Lactobacillales</taxon>
        <taxon>Lactobacillaceae</taxon>
        <taxon>Weissella</taxon>
    </lineage>
</organism>
<name>A0A0R2JJA0_9LACO</name>
<accession>A0A0R2JJA0</accession>
<dbReference type="PATRIC" id="fig|1616.3.peg.1100"/>
<comment type="caution">
    <text evidence="1">The sequence shown here is derived from an EMBL/GenBank/DDBJ whole genome shotgun (WGS) entry which is preliminary data.</text>
</comment>
<dbReference type="EMBL" id="JQBP01000005">
    <property type="protein sequence ID" value="KRN74796.1"/>
    <property type="molecule type" value="Genomic_DNA"/>
</dbReference>
<dbReference type="SUPFAM" id="SSF52540">
    <property type="entry name" value="P-loop containing nucleoside triphosphate hydrolases"/>
    <property type="match status" value="1"/>
</dbReference>
<dbReference type="Gene3D" id="3.40.50.300">
    <property type="entry name" value="P-loop containing nucleotide triphosphate hydrolases"/>
    <property type="match status" value="2"/>
</dbReference>
<dbReference type="STRING" id="1616.IV73_GL001073"/>
<gene>
    <name evidence="1" type="ORF">IV73_GL001073</name>
</gene>
<dbReference type="Proteomes" id="UP000051655">
    <property type="component" value="Unassembled WGS sequence"/>
</dbReference>
<protein>
    <submittedName>
        <fullName evidence="1">Type iv secretory pathway, virb4 component</fullName>
    </submittedName>
</protein>
<sequence length="615" mass="70443">MQYGDGYMTILSVYDYPKTQQGQGWFRNLFSQSNTISILKIGTEDRAKVEHSLKTAAANAQGIVNAKWQDDSKKLAASQEYQSNMDDLNAVINANATFKRVYTRIMVMDRTLPELKKRVAEMQRKLSTFDIRIYSGEMAMQFSQIFTPAMQIEKEGNRDKGFPMNAYALAGTFPFNYSYLNDPRGTYMGLSLQQGEMIFDPSYNDGRHRLVAYMLVVGNVRMGKSSWAKKNIRPLWARGDKMWIFDKSFEYEKLVESMYGIHLTMDGSQNNVNLLQVFATVLTPEGDIDEIQSFRTHIEKIKTVYSTLNPEAGTHELNTLTNELTEFYIQSRMWSYSPDEHPEEIKVVNLPDENYPILEDFVNYLHSKLINAANMRPNEVERLENIHSVFDSLISDYGEMFNTVTNVPDLQQEQVVRFDTSGIANLDKKVYNAQYFNILSLMNAYVTINGYQQRQRLENHEFTQESVKTGRGPMPTYFWWIQDEADDIFNAGHPLGITFANRMMSQQGKNFFGMMAIFPGLENVIPDGVQKDTEESRATRNFFGQFQTYAILNLPKAQTNKLRKVLPSSEVTDSQLNTINGLERGGLLLSIKGAQSTFMNMALSDEEKDLFRGGM</sequence>
<dbReference type="InterPro" id="IPR027417">
    <property type="entry name" value="P-loop_NTPase"/>
</dbReference>
<dbReference type="AlphaFoldDB" id="A0A0R2JJA0"/>